<reference evidence="2" key="1">
    <citation type="journal article" date="2021" name="Mol. Ecol. Resour.">
        <title>Apolygus lucorum genome provides insights into omnivorousness and mesophyll feeding.</title>
        <authorList>
            <person name="Liu Y."/>
            <person name="Liu H."/>
            <person name="Wang H."/>
            <person name="Huang T."/>
            <person name="Liu B."/>
            <person name="Yang B."/>
            <person name="Yin L."/>
            <person name="Li B."/>
            <person name="Zhang Y."/>
            <person name="Zhang S."/>
            <person name="Jiang F."/>
            <person name="Zhang X."/>
            <person name="Ren Y."/>
            <person name="Wang B."/>
            <person name="Wang S."/>
            <person name="Lu Y."/>
            <person name="Wu K."/>
            <person name="Fan W."/>
            <person name="Wang G."/>
        </authorList>
    </citation>
    <scope>NUCLEOTIDE SEQUENCE</scope>
    <source>
        <strain evidence="2">12Hb</strain>
    </source>
</reference>
<dbReference type="PANTHER" id="PTHR37557:SF4">
    <property type="entry name" value="CCHC-TYPE DOMAIN-CONTAINING PROTEIN"/>
    <property type="match status" value="1"/>
</dbReference>
<evidence type="ECO:0000313" key="3">
    <source>
        <dbReference type="Proteomes" id="UP000466442"/>
    </source>
</evidence>
<gene>
    <name evidence="2" type="ORF">GE061_007686</name>
</gene>
<dbReference type="OrthoDB" id="8063823at2759"/>
<organism evidence="2 3">
    <name type="scientific">Apolygus lucorum</name>
    <name type="common">Small green plant bug</name>
    <name type="synonym">Lygocoris lucorum</name>
    <dbReference type="NCBI Taxonomy" id="248454"/>
    <lineage>
        <taxon>Eukaryota</taxon>
        <taxon>Metazoa</taxon>
        <taxon>Ecdysozoa</taxon>
        <taxon>Arthropoda</taxon>
        <taxon>Hexapoda</taxon>
        <taxon>Insecta</taxon>
        <taxon>Pterygota</taxon>
        <taxon>Neoptera</taxon>
        <taxon>Paraneoptera</taxon>
        <taxon>Hemiptera</taxon>
        <taxon>Heteroptera</taxon>
        <taxon>Panheteroptera</taxon>
        <taxon>Cimicomorpha</taxon>
        <taxon>Miridae</taxon>
        <taxon>Mirini</taxon>
        <taxon>Apolygus</taxon>
    </lineage>
</organism>
<dbReference type="EMBL" id="WIXP02000016">
    <property type="protein sequence ID" value="KAF6197943.1"/>
    <property type="molecule type" value="Genomic_DNA"/>
</dbReference>
<keyword evidence="3" id="KW-1185">Reference proteome</keyword>
<dbReference type="PANTHER" id="PTHR37557">
    <property type="entry name" value="115 KDA PROTEIN IN TYPE-1 RETROTRANSPOSABLE ELEMENT R1DM-LIKE PROTEIN-RELATED-RELATED"/>
    <property type="match status" value="1"/>
</dbReference>
<protein>
    <recommendedName>
        <fullName evidence="4">Reverse transcriptase domain-containing protein</fullName>
    </recommendedName>
</protein>
<accession>A0A8S9WMG5</accession>
<dbReference type="Proteomes" id="UP000466442">
    <property type="component" value="Linkage Group LG16"/>
</dbReference>
<evidence type="ECO:0000256" key="1">
    <source>
        <dbReference type="SAM" id="MobiDB-lite"/>
    </source>
</evidence>
<name>A0A8S9WMG5_APOLU</name>
<proteinExistence type="predicted"/>
<evidence type="ECO:0000313" key="2">
    <source>
        <dbReference type="EMBL" id="KAF6197943.1"/>
    </source>
</evidence>
<sequence length="730" mass="81906">MKIMASKELELVAQGVPQRQMVGRLAEFMPGRSKDMVKGARSRAPYRLIRETLAMVDEMDNPQQVDQDFVDLACREWRNAELEEQLRKGLAAIRKETRYCESSIHLQEAVLAALCGSDPIDGMKLWLKKIMGECDQGPVLRESGPQTSERRMPIARSGPTTPSPWQKMQSLWRKDRGAAVDEVIGRGRGGRMHTKAQLSEFWNDKWSEESHVWAGDSFRHPNDKSFTNVWKPVTAQEIRAAKLGRSTSGPDGISVECWKAVGIEHKRRVSCAAFADDVALVATSRAGIQALLKAFEGAAAEIGLKINAKKSLYLPLFPRSGKLVIPREGLQLVSSGGTLPTASFNTEWKYLGLDFCVRGVKAWSTDEAGQTLRKIHRAPLTVLQKLELLRTHFLPGLIHPAVLGKPKKYNLRKLDVAVRRYVRKWFWLPADSANAYIYGPVGDGGLGLIQLETLATVLRRDRIARAEQALFGTVQDWEPETAAVRRVRRAEVMHGTTDGMDLKRSREVRASTSWLREAHLTSPSWKGRRMVRVHSGSLPSRLRMTRGRRQVNPITCRAGCPERESAAHVLQSCRSMTLPRIDRHNRVCELIRKSAEIRGWTTYSEPHFNLEGRGWRPDLVISLSTGSAAILDVEIVSGSGRRTLEEMHEAKKQKYSRPSILGAVAALTARPVGRILVIPIIITWRGIWFRDSAAELRKLGLPEYLLGWASERVLLGGGFVWSRFISNYAS</sequence>
<feature type="region of interest" description="Disordered" evidence="1">
    <location>
        <begin position="138"/>
        <end position="166"/>
    </location>
</feature>
<comment type="caution">
    <text evidence="2">The sequence shown here is derived from an EMBL/GenBank/DDBJ whole genome shotgun (WGS) entry which is preliminary data.</text>
</comment>
<evidence type="ECO:0008006" key="4">
    <source>
        <dbReference type="Google" id="ProtNLM"/>
    </source>
</evidence>
<dbReference type="AlphaFoldDB" id="A0A8S9WMG5"/>